<evidence type="ECO:0000256" key="11">
    <source>
        <dbReference type="SAM" id="Phobius"/>
    </source>
</evidence>
<evidence type="ECO:0000256" key="8">
    <source>
        <dbReference type="ARBA" id="ARBA00023065"/>
    </source>
</evidence>
<dbReference type="CDD" id="cd11495">
    <property type="entry name" value="SLC5sbd_NIS-like_u3"/>
    <property type="match status" value="1"/>
</dbReference>
<dbReference type="GO" id="GO:0015293">
    <property type="term" value="F:symporter activity"/>
    <property type="evidence" value="ECO:0007669"/>
    <property type="project" value="TreeGrafter"/>
</dbReference>
<feature type="transmembrane region" description="Helical" evidence="11">
    <location>
        <begin position="410"/>
        <end position="429"/>
    </location>
</feature>
<dbReference type="InterPro" id="IPR056734">
    <property type="entry name" value="NANM"/>
</dbReference>
<dbReference type="EMBL" id="UINC01001566">
    <property type="protein sequence ID" value="SUZ83782.1"/>
    <property type="molecule type" value="Genomic_DNA"/>
</dbReference>
<feature type="transmembrane region" description="Helical" evidence="11">
    <location>
        <begin position="581"/>
        <end position="604"/>
    </location>
</feature>
<keyword evidence="8" id="KW-0406">Ion transport</keyword>
<dbReference type="PANTHER" id="PTHR42985">
    <property type="entry name" value="SODIUM-COUPLED MONOCARBOXYLATE TRANSPORTER"/>
    <property type="match status" value="1"/>
</dbReference>
<feature type="transmembrane region" description="Helical" evidence="11">
    <location>
        <begin position="634"/>
        <end position="653"/>
    </location>
</feature>
<dbReference type="Gene3D" id="2.120.10.80">
    <property type="entry name" value="Kelch-type beta propeller"/>
    <property type="match status" value="1"/>
</dbReference>
<feature type="transmembrane region" description="Helical" evidence="11">
    <location>
        <begin position="858"/>
        <end position="879"/>
    </location>
</feature>
<feature type="transmembrane region" description="Helical" evidence="11">
    <location>
        <begin position="834"/>
        <end position="852"/>
    </location>
</feature>
<feature type="transmembrane region" description="Helical" evidence="11">
    <location>
        <begin position="520"/>
        <end position="546"/>
    </location>
</feature>
<feature type="transmembrane region" description="Helical" evidence="11">
    <location>
        <begin position="480"/>
        <end position="499"/>
    </location>
</feature>
<keyword evidence="6 11" id="KW-1133">Transmembrane helix</keyword>
<dbReference type="InterPro" id="IPR015915">
    <property type="entry name" value="Kelch-typ_b-propeller"/>
</dbReference>
<evidence type="ECO:0000256" key="4">
    <source>
        <dbReference type="ARBA" id="ARBA00022475"/>
    </source>
</evidence>
<feature type="transmembrane region" description="Helical" evidence="11">
    <location>
        <begin position="719"/>
        <end position="739"/>
    </location>
</feature>
<reference evidence="12" key="1">
    <citation type="submission" date="2018-05" db="EMBL/GenBank/DDBJ databases">
        <authorList>
            <person name="Lanie J.A."/>
            <person name="Ng W.-L."/>
            <person name="Kazmierczak K.M."/>
            <person name="Andrzejewski T.M."/>
            <person name="Davidsen T.M."/>
            <person name="Wayne K.J."/>
            <person name="Tettelin H."/>
            <person name="Glass J.I."/>
            <person name="Rusch D."/>
            <person name="Podicherti R."/>
            <person name="Tsui H.-C.T."/>
            <person name="Winkler M.E."/>
        </authorList>
    </citation>
    <scope>NUCLEOTIDE SEQUENCE</scope>
</reference>
<dbReference type="SUPFAM" id="SSF117281">
    <property type="entry name" value="Kelch motif"/>
    <property type="match status" value="1"/>
</dbReference>
<keyword evidence="5 11" id="KW-0812">Transmembrane</keyword>
<dbReference type="InterPro" id="IPR051163">
    <property type="entry name" value="Sodium:Solute_Symporter_SSF"/>
</dbReference>
<sequence>MIIIKTLFSYRIVLSFCLLFFFQSNAQEQELFKISYEKEVPTLKGLNGSFSGIHNGLLILAGGTNFPNKAPWDGGKKEWYSDIYVLEKKENQTIWYDKLSVSLPRPLANGVSINTNQGLLCFGGDNKEGVFKSVYLLKWNEITKELEIETLPPMPIPLSNMGGAVVDDVVYLVGGQQEKDNISTNNFLSFNIKPSIVRPKYSWKKHEDFPFKSRIQSVVVGQSNGHQECLYVISGLSYNPNHSRPYDMLYDVYQFDPINEQWSQKSNVPFNNTPSLSGGYLAAAPSIKKGDAHVLVFGGAGGPNQHLSKRMEIWSKLKDKTLSNEEIELLKEEEIILIKTTSFSRTIWSYHTITDNWVVEGTFDTDTQVVTNALNWGDDVIIPGGEIRPGVRTNRIKKINLMTQNKSFGVVNYVTLITYLVLIIFLGWYFSKRNKTTDDYFLGGGRIPWWAAGLSIYATMLSSITYISQPALAYSFDWQAYLGYFPILLIVPLIITYYLPFFKKLHLTTAYEYLEKRFHVSIRIFSSSSFVLFQLVRMGIVVYLPALALSTAIGLDLYVAIISMGVLAIIYTYLGGIEAVIWTDVIQVGVLIIGLIAGLMYIGMEINDFGLIWDTAIEDGKLKMLDFRFSFTEVVTWSLFLGSFALSFTTYTTDQTVIQRYMTTSNEKEARKSIWLNGILSIPFGILIFAMGTFLYVYFKEHPEFLTVGMQNDSVFPLFITNHLPQGVAGLVIAGIFSASMSSLDSSMHSISTVITVDYYKRFYSLYSDLKGLAIAKWTTLIVGVIGTSIACLMAAFPVTSIFFFFQETIGLFGSAIAGIFILGIFIKKAHWKGTLVGAVASITALLIIKYSTPLNFYIYPLIGIPLCVIIGWFSSLLITVSQPDISDLVYQIKHTNTR</sequence>
<evidence type="ECO:0000256" key="5">
    <source>
        <dbReference type="ARBA" id="ARBA00022692"/>
    </source>
</evidence>
<dbReference type="Pfam" id="PF00474">
    <property type="entry name" value="SSF"/>
    <property type="match status" value="1"/>
</dbReference>
<dbReference type="Gene3D" id="1.20.1730.10">
    <property type="entry name" value="Sodium/glucose cotransporter"/>
    <property type="match status" value="1"/>
</dbReference>
<evidence type="ECO:0000256" key="7">
    <source>
        <dbReference type="ARBA" id="ARBA00023053"/>
    </source>
</evidence>
<feature type="transmembrane region" description="Helical" evidence="11">
    <location>
        <begin position="674"/>
        <end position="699"/>
    </location>
</feature>
<accession>A0A381QWG8</accession>
<keyword evidence="4" id="KW-1003">Cell membrane</keyword>
<organism evidence="12">
    <name type="scientific">marine metagenome</name>
    <dbReference type="NCBI Taxonomy" id="408172"/>
    <lineage>
        <taxon>unclassified sequences</taxon>
        <taxon>metagenomes</taxon>
        <taxon>ecological metagenomes</taxon>
    </lineage>
</organism>
<dbReference type="GO" id="GO:0005886">
    <property type="term" value="C:plasma membrane"/>
    <property type="evidence" value="ECO:0007669"/>
    <property type="project" value="UniProtKB-SubCell"/>
</dbReference>
<dbReference type="AlphaFoldDB" id="A0A381QWG8"/>
<dbReference type="GO" id="GO:0006814">
    <property type="term" value="P:sodium ion transport"/>
    <property type="evidence" value="ECO:0007669"/>
    <property type="project" value="UniProtKB-KW"/>
</dbReference>
<dbReference type="PROSITE" id="PS50283">
    <property type="entry name" value="NA_SOLUT_SYMP_3"/>
    <property type="match status" value="1"/>
</dbReference>
<protein>
    <recommendedName>
        <fullName evidence="13">Cyclically-permuted mutarotase family protein</fullName>
    </recommendedName>
</protein>
<keyword evidence="9 11" id="KW-0472">Membrane</keyword>
<evidence type="ECO:0008006" key="13">
    <source>
        <dbReference type="Google" id="ProtNLM"/>
    </source>
</evidence>
<keyword evidence="7" id="KW-0915">Sodium</keyword>
<feature type="transmembrane region" description="Helical" evidence="11">
    <location>
        <begin position="810"/>
        <end position="827"/>
    </location>
</feature>
<dbReference type="Pfam" id="PF24996">
    <property type="entry name" value="NANM"/>
    <property type="match status" value="1"/>
</dbReference>
<evidence type="ECO:0000313" key="12">
    <source>
        <dbReference type="EMBL" id="SUZ83782.1"/>
    </source>
</evidence>
<dbReference type="NCBIfam" id="TIGR00813">
    <property type="entry name" value="sss"/>
    <property type="match status" value="1"/>
</dbReference>
<evidence type="ECO:0000256" key="3">
    <source>
        <dbReference type="ARBA" id="ARBA00022448"/>
    </source>
</evidence>
<dbReference type="PANTHER" id="PTHR42985:SF40">
    <property type="entry name" value="LD47995P-RELATED"/>
    <property type="match status" value="1"/>
</dbReference>
<feature type="transmembrane region" description="Helical" evidence="11">
    <location>
        <begin position="449"/>
        <end position="468"/>
    </location>
</feature>
<feature type="transmembrane region" description="Helical" evidence="11">
    <location>
        <begin position="781"/>
        <end position="804"/>
    </location>
</feature>
<evidence type="ECO:0000256" key="1">
    <source>
        <dbReference type="ARBA" id="ARBA00004651"/>
    </source>
</evidence>
<name>A0A381QWG8_9ZZZZ</name>
<comment type="subcellular location">
    <subcellularLocation>
        <location evidence="1">Cell membrane</location>
        <topology evidence="1">Multi-pass membrane protein</topology>
    </subcellularLocation>
</comment>
<evidence type="ECO:0000256" key="9">
    <source>
        <dbReference type="ARBA" id="ARBA00023136"/>
    </source>
</evidence>
<dbReference type="InterPro" id="IPR038377">
    <property type="entry name" value="Na/Glc_symporter_sf"/>
</dbReference>
<feature type="transmembrane region" description="Helical" evidence="11">
    <location>
        <begin position="552"/>
        <end position="574"/>
    </location>
</feature>
<gene>
    <name evidence="12" type="ORF">METZ01_LOCUS36636</name>
</gene>
<dbReference type="InterPro" id="IPR001734">
    <property type="entry name" value="Na/solute_symporter"/>
</dbReference>
<proteinExistence type="inferred from homology"/>
<keyword evidence="3" id="KW-0813">Transport</keyword>
<evidence type="ECO:0000256" key="6">
    <source>
        <dbReference type="ARBA" id="ARBA00022989"/>
    </source>
</evidence>
<comment type="similarity">
    <text evidence="2">Belongs to the sodium:solute symporter (SSF) (TC 2.A.21) family.</text>
</comment>
<evidence type="ECO:0000256" key="10">
    <source>
        <dbReference type="ARBA" id="ARBA00023201"/>
    </source>
</evidence>
<keyword evidence="10" id="KW-0739">Sodium transport</keyword>
<evidence type="ECO:0000256" key="2">
    <source>
        <dbReference type="ARBA" id="ARBA00006434"/>
    </source>
</evidence>